<dbReference type="SUPFAM" id="SSF57850">
    <property type="entry name" value="RING/U-box"/>
    <property type="match status" value="1"/>
</dbReference>
<dbReference type="Proteomes" id="UP000799423">
    <property type="component" value="Unassembled WGS sequence"/>
</dbReference>
<dbReference type="EMBL" id="MU006313">
    <property type="protein sequence ID" value="KAF2849070.1"/>
    <property type="molecule type" value="Genomic_DNA"/>
</dbReference>
<sequence length="336" mass="37676">MENLLDSLLLPAEDCVICGEAFGATHQPVALPCKHIFGYACIKRWLKDGKGNNSACPTCRYVLIEREAPQPAFNAPSLWTALTEQPPERLHALMIHVWNGLQVLWQGCPDGKFTVTQILDGAIIPALLQTGREAGTVQHRDHNIMIDCYNLIAGSWDSLGRPDAAIGLAIPLVRLARLMSSASTTLPKWLTTHPRANRLIWRANACLGTTETDIGWDTIIQAARLKDEQHFPLLYLYTVLLSQSIAHSSPPSSWPIKRHEIMNLVVERCCTRIGRLGWQGRPTNQFKEVLVAVYEDLRRYQLEKKRMSLRGHDGEDVVVKSIWALAGWSKQHIAGR</sequence>
<dbReference type="InterPro" id="IPR013083">
    <property type="entry name" value="Znf_RING/FYVE/PHD"/>
</dbReference>
<dbReference type="GO" id="GO:0016567">
    <property type="term" value="P:protein ubiquitination"/>
    <property type="evidence" value="ECO:0007669"/>
    <property type="project" value="InterPro"/>
</dbReference>
<organism evidence="3 4">
    <name type="scientific">Plenodomus tracheiphilus IPT5</name>
    <dbReference type="NCBI Taxonomy" id="1408161"/>
    <lineage>
        <taxon>Eukaryota</taxon>
        <taxon>Fungi</taxon>
        <taxon>Dikarya</taxon>
        <taxon>Ascomycota</taxon>
        <taxon>Pezizomycotina</taxon>
        <taxon>Dothideomycetes</taxon>
        <taxon>Pleosporomycetidae</taxon>
        <taxon>Pleosporales</taxon>
        <taxon>Pleosporineae</taxon>
        <taxon>Leptosphaeriaceae</taxon>
        <taxon>Plenodomus</taxon>
    </lineage>
</organism>
<dbReference type="Pfam" id="PF13639">
    <property type="entry name" value="zf-RING_2"/>
    <property type="match status" value="1"/>
</dbReference>
<gene>
    <name evidence="3" type="ORF">T440DRAFT_399928</name>
</gene>
<dbReference type="Gene3D" id="3.30.40.10">
    <property type="entry name" value="Zinc/RING finger domain, C3HC4 (zinc finger)"/>
    <property type="match status" value="1"/>
</dbReference>
<protein>
    <recommendedName>
        <fullName evidence="2">RING-type domain-containing protein</fullName>
    </recommendedName>
</protein>
<keyword evidence="1" id="KW-0862">Zinc</keyword>
<name>A0A6A7B0M9_9PLEO</name>
<keyword evidence="4" id="KW-1185">Reference proteome</keyword>
<evidence type="ECO:0000256" key="1">
    <source>
        <dbReference type="PROSITE-ProRule" id="PRU00175"/>
    </source>
</evidence>
<dbReference type="GO" id="GO:0004842">
    <property type="term" value="F:ubiquitin-protein transferase activity"/>
    <property type="evidence" value="ECO:0007669"/>
    <property type="project" value="InterPro"/>
</dbReference>
<dbReference type="AlphaFoldDB" id="A0A6A7B0M9"/>
<reference evidence="3" key="1">
    <citation type="submission" date="2020-01" db="EMBL/GenBank/DDBJ databases">
        <authorList>
            <consortium name="DOE Joint Genome Institute"/>
            <person name="Haridas S."/>
            <person name="Albert R."/>
            <person name="Binder M."/>
            <person name="Bloem J."/>
            <person name="Labutti K."/>
            <person name="Salamov A."/>
            <person name="Andreopoulos B."/>
            <person name="Baker S.E."/>
            <person name="Barry K."/>
            <person name="Bills G."/>
            <person name="Bluhm B.H."/>
            <person name="Cannon C."/>
            <person name="Castanera R."/>
            <person name="Culley D.E."/>
            <person name="Daum C."/>
            <person name="Ezra D."/>
            <person name="Gonzalez J.B."/>
            <person name="Henrissat B."/>
            <person name="Kuo A."/>
            <person name="Liang C."/>
            <person name="Lipzen A."/>
            <person name="Lutzoni F."/>
            <person name="Magnuson J."/>
            <person name="Mondo S."/>
            <person name="Nolan M."/>
            <person name="Ohm R."/>
            <person name="Pangilinan J."/>
            <person name="Park H.-J."/>
            <person name="Ramirez L."/>
            <person name="Alfaro M."/>
            <person name="Sun H."/>
            <person name="Tritt A."/>
            <person name="Yoshinaga Y."/>
            <person name="Zwiers L.-H."/>
            <person name="Turgeon B.G."/>
            <person name="Goodwin S.B."/>
            <person name="Spatafora J.W."/>
            <person name="Crous P.W."/>
            <person name="Grigoriev I.V."/>
        </authorList>
    </citation>
    <scope>NUCLEOTIDE SEQUENCE</scope>
    <source>
        <strain evidence="3">IPT5</strain>
    </source>
</reference>
<dbReference type="PANTHER" id="PTHR16047:SF7">
    <property type="entry name" value="E3 UBIQUITIN-PROTEIN LIGASE RFWD3"/>
    <property type="match status" value="1"/>
</dbReference>
<dbReference type="GO" id="GO:0036297">
    <property type="term" value="P:interstrand cross-link repair"/>
    <property type="evidence" value="ECO:0007669"/>
    <property type="project" value="InterPro"/>
</dbReference>
<feature type="domain" description="RING-type" evidence="2">
    <location>
        <begin position="15"/>
        <end position="60"/>
    </location>
</feature>
<proteinExistence type="predicted"/>
<dbReference type="PANTHER" id="PTHR16047">
    <property type="entry name" value="RFWD3 PROTEIN"/>
    <property type="match status" value="1"/>
</dbReference>
<evidence type="ECO:0000313" key="3">
    <source>
        <dbReference type="EMBL" id="KAF2849070.1"/>
    </source>
</evidence>
<evidence type="ECO:0000259" key="2">
    <source>
        <dbReference type="PROSITE" id="PS50089"/>
    </source>
</evidence>
<dbReference type="GO" id="GO:0008270">
    <property type="term" value="F:zinc ion binding"/>
    <property type="evidence" value="ECO:0007669"/>
    <property type="project" value="UniProtKB-KW"/>
</dbReference>
<dbReference type="SMART" id="SM00184">
    <property type="entry name" value="RING"/>
    <property type="match status" value="1"/>
</dbReference>
<dbReference type="InterPro" id="IPR037381">
    <property type="entry name" value="RFWD3"/>
</dbReference>
<dbReference type="InterPro" id="IPR001841">
    <property type="entry name" value="Znf_RING"/>
</dbReference>
<accession>A0A6A7B0M9</accession>
<keyword evidence="1" id="KW-0479">Metal-binding</keyword>
<dbReference type="OrthoDB" id="8062037at2759"/>
<dbReference type="PROSITE" id="PS50089">
    <property type="entry name" value="ZF_RING_2"/>
    <property type="match status" value="1"/>
</dbReference>
<keyword evidence="1" id="KW-0863">Zinc-finger</keyword>
<evidence type="ECO:0000313" key="4">
    <source>
        <dbReference type="Proteomes" id="UP000799423"/>
    </source>
</evidence>
<dbReference type="GO" id="GO:0005634">
    <property type="term" value="C:nucleus"/>
    <property type="evidence" value="ECO:0007669"/>
    <property type="project" value="InterPro"/>
</dbReference>